<accession>A0A8C5M555</accession>
<evidence type="ECO:0008006" key="5">
    <source>
        <dbReference type="Google" id="ProtNLM"/>
    </source>
</evidence>
<evidence type="ECO:0000256" key="2">
    <source>
        <dbReference type="SAM" id="MobiDB-lite"/>
    </source>
</evidence>
<name>A0A8C5M555_9ANUR</name>
<reference evidence="3" key="1">
    <citation type="submission" date="2025-08" db="UniProtKB">
        <authorList>
            <consortium name="Ensembl"/>
        </authorList>
    </citation>
    <scope>IDENTIFICATION</scope>
</reference>
<dbReference type="InterPro" id="IPR038807">
    <property type="entry name" value="CCDC150"/>
</dbReference>
<feature type="coiled-coil region" evidence="1">
    <location>
        <begin position="141"/>
        <end position="217"/>
    </location>
</feature>
<dbReference type="Proteomes" id="UP000694569">
    <property type="component" value="Unplaced"/>
</dbReference>
<feature type="compositionally biased region" description="Polar residues" evidence="2">
    <location>
        <begin position="1042"/>
        <end position="1076"/>
    </location>
</feature>
<dbReference type="OrthoDB" id="416454at2759"/>
<feature type="coiled-coil region" evidence="1">
    <location>
        <begin position="859"/>
        <end position="1002"/>
    </location>
</feature>
<dbReference type="PANTHER" id="PTHR35352:SF1">
    <property type="entry name" value="COILED-COIL DOMAIN-CONTAINING PROTEIN 150"/>
    <property type="match status" value="1"/>
</dbReference>
<feature type="coiled-coil region" evidence="1">
    <location>
        <begin position="384"/>
        <end position="562"/>
    </location>
</feature>
<feature type="region of interest" description="Disordered" evidence="2">
    <location>
        <begin position="1022"/>
        <end position="1090"/>
    </location>
</feature>
<feature type="coiled-coil region" evidence="1">
    <location>
        <begin position="594"/>
        <end position="783"/>
    </location>
</feature>
<feature type="coiled-coil region" evidence="1">
    <location>
        <begin position="253"/>
        <end position="357"/>
    </location>
</feature>
<organism evidence="3 4">
    <name type="scientific">Leptobrachium leishanense</name>
    <name type="common">Leishan spiny toad</name>
    <dbReference type="NCBI Taxonomy" id="445787"/>
    <lineage>
        <taxon>Eukaryota</taxon>
        <taxon>Metazoa</taxon>
        <taxon>Chordata</taxon>
        <taxon>Craniata</taxon>
        <taxon>Vertebrata</taxon>
        <taxon>Euteleostomi</taxon>
        <taxon>Amphibia</taxon>
        <taxon>Batrachia</taxon>
        <taxon>Anura</taxon>
        <taxon>Pelobatoidea</taxon>
        <taxon>Megophryidae</taxon>
        <taxon>Leptobrachium</taxon>
    </lineage>
</organism>
<keyword evidence="4" id="KW-1185">Reference proteome</keyword>
<evidence type="ECO:0000313" key="4">
    <source>
        <dbReference type="Proteomes" id="UP000694569"/>
    </source>
</evidence>
<dbReference type="Ensembl" id="ENSLLET00000010007.1">
    <property type="protein sequence ID" value="ENSLLEP00000009633.1"/>
    <property type="gene ID" value="ENSLLEG00000006135.1"/>
</dbReference>
<evidence type="ECO:0000313" key="3">
    <source>
        <dbReference type="Ensembl" id="ENSLLEP00000009633.1"/>
    </source>
</evidence>
<sequence>MERPVIPPFNIQATAPETFSVLQQRMRVAEEQTESLISDLQALGLNCHGIDFDWRKSTALLRPISPVKVRSAFVGDNDTLWRNCENLVNRMCRMESVMQTLKLGIFRLHTERKLNPKLSVELEQRLTEEHAQELRAAQLGVMRLRQRLNNEIEEREREVEAKERLSAALEIATATKNEVVLTAEKMKAAKLRMKERVIELQENLSREASLREMMEEEQINMLKRVEDMKQVVEAERMHVKGLQESCEKMHHEGQGLKIRLDEEELRCQELAEENQRHQNVLEAKDILIKQLQEEAQISQRSHDTEKTELAKIRNYLVTVQEAAEKVESLNKTLDAQCSELTIKVQRLSTEKTQLQAQHQLELKTAHETMEQKLQEKELMLHVTQASLTAELQNLQGVRTQLERELESLRAEHAVCQRKAMHLEQKYAVQKDVQESTISRLRTDLESALRDRAALESEKAMLQEEFNKMQSDLQEQKQNLEVELTENKLELGTVQNVLSAQEQENKRLMECVALMEQKQHSQRQVEMLLNELTESKNMLAYKNGKLQSNVDQLKSELQSLGDVISENSHLRKLSTAFETKYTQTNTELGSFRIRLQRTEARLQQAQTMLLRKEEDFTLAIKARDDAMKEEKRLRGKLEALEENEKQNRAIMQQQLSDNREERNRMSVTLENIVTSHTQLQQELEKLQTELGRKDSSITALQREREHCQKRIKTLEAELSECQMKLQSIESQKNAQIAPLSQAMEEATEDNKKLACALEQVLQKNHSLQSHVNDLENDLKSKKLQEQHLQILKVQTEGDMKIQQQQSEDRILLLKKQHQEEYKEAKRAAWRELTELKKALDCATANSTELSSTNRELRISVSDHEKTVSQQKNLIRNLKSQLRALTKSKETRTQTERVQTLEAELKQMEQLNSEFEKSNKEQSNHIEDFMAEVDSLRRAIKASSQKSQAGDVLNQLEKERQSRKKLEDKCMVLEQKVQELHKDKKCTEEKLKQASVESEQISRNLEEAHSWFQSQFEELQVEAMKRHRDNKQSSFRNTKEEDSVGNNVKNQQHLPQSLSHFETKQQLKLISRNYQPNEENGKSAEQESNVQT</sequence>
<dbReference type="PANTHER" id="PTHR35352">
    <property type="entry name" value="COILED-COIL DOMAIN-CONTAINING PROTEIN 150"/>
    <property type="match status" value="1"/>
</dbReference>
<dbReference type="GeneTree" id="ENSGT00390000005285"/>
<dbReference type="AlphaFoldDB" id="A0A8C5M555"/>
<proteinExistence type="predicted"/>
<evidence type="ECO:0000256" key="1">
    <source>
        <dbReference type="SAM" id="Coils"/>
    </source>
</evidence>
<reference evidence="3" key="2">
    <citation type="submission" date="2025-09" db="UniProtKB">
        <authorList>
            <consortium name="Ensembl"/>
        </authorList>
    </citation>
    <scope>IDENTIFICATION</scope>
</reference>
<protein>
    <recommendedName>
        <fullName evidence="5">Coiled-coil domain-containing protein 150</fullName>
    </recommendedName>
</protein>
<keyword evidence="1" id="KW-0175">Coiled coil</keyword>